<evidence type="ECO:0000313" key="2">
    <source>
        <dbReference type="Proteomes" id="UP001358614"/>
    </source>
</evidence>
<accession>A0AAX4KHX3</accession>
<proteinExistence type="predicted"/>
<evidence type="ECO:0008006" key="3">
    <source>
        <dbReference type="Google" id="ProtNLM"/>
    </source>
</evidence>
<protein>
    <recommendedName>
        <fullName evidence="3">Major facilitator superfamily (MFS) profile domain-containing protein</fullName>
    </recommendedName>
</protein>
<organism evidence="1 2">
    <name type="scientific">Kwoniella europaea PYCC6329</name>
    <dbReference type="NCBI Taxonomy" id="1423913"/>
    <lineage>
        <taxon>Eukaryota</taxon>
        <taxon>Fungi</taxon>
        <taxon>Dikarya</taxon>
        <taxon>Basidiomycota</taxon>
        <taxon>Agaricomycotina</taxon>
        <taxon>Tremellomycetes</taxon>
        <taxon>Tremellales</taxon>
        <taxon>Cryptococcaceae</taxon>
        <taxon>Kwoniella</taxon>
    </lineage>
</organism>
<dbReference type="RefSeq" id="XP_066083112.1">
    <property type="nucleotide sequence ID" value="XM_066227015.1"/>
</dbReference>
<name>A0AAX4KHX3_9TREE</name>
<dbReference type="EMBL" id="CP144089">
    <property type="protein sequence ID" value="WWD05145.1"/>
    <property type="molecule type" value="Genomic_DNA"/>
</dbReference>
<dbReference type="InterPro" id="IPR036259">
    <property type="entry name" value="MFS_trans_sf"/>
</dbReference>
<dbReference type="KEGG" id="ker:91102022"/>
<dbReference type="AlphaFoldDB" id="A0AAX4KHX3"/>
<dbReference type="GeneID" id="91102022"/>
<reference evidence="1 2" key="1">
    <citation type="submission" date="2024-01" db="EMBL/GenBank/DDBJ databases">
        <title>Comparative genomics of Cryptococcus and Kwoniella reveals pathogenesis evolution and contrasting modes of karyotype evolution via chromosome fusion or intercentromeric recombination.</title>
        <authorList>
            <person name="Coelho M.A."/>
            <person name="David-Palma M."/>
            <person name="Shea T."/>
            <person name="Bowers K."/>
            <person name="McGinley-Smith S."/>
            <person name="Mohammad A.W."/>
            <person name="Gnirke A."/>
            <person name="Yurkov A.M."/>
            <person name="Nowrousian M."/>
            <person name="Sun S."/>
            <person name="Cuomo C.A."/>
            <person name="Heitman J."/>
        </authorList>
    </citation>
    <scope>NUCLEOTIDE SEQUENCE [LARGE SCALE GENOMIC DNA]</scope>
    <source>
        <strain evidence="1 2">PYCC6329</strain>
    </source>
</reference>
<keyword evidence="2" id="KW-1185">Reference proteome</keyword>
<sequence length="78" mass="7729">MDAIFGFAIGGAMEPLRTGGTGSFAAFALLFGLFQTFLPVVPGTCNFSVSSGSFPKSIRGHALGFSAAVGKAGAAVGI</sequence>
<evidence type="ECO:0000313" key="1">
    <source>
        <dbReference type="EMBL" id="WWD05145.1"/>
    </source>
</evidence>
<gene>
    <name evidence="1" type="ORF">V865_003218</name>
</gene>
<dbReference type="Gene3D" id="1.20.1250.20">
    <property type="entry name" value="MFS general substrate transporter like domains"/>
    <property type="match status" value="1"/>
</dbReference>
<dbReference type="Proteomes" id="UP001358614">
    <property type="component" value="Chromosome 1"/>
</dbReference>